<name>A0AAV1D9N4_OLDCO</name>
<dbReference type="Gene3D" id="3.30.160.60">
    <property type="entry name" value="Classic Zinc Finger"/>
    <property type="match status" value="1"/>
</dbReference>
<evidence type="ECO:0000256" key="1">
    <source>
        <dbReference type="PROSITE-ProRule" id="PRU00042"/>
    </source>
</evidence>
<dbReference type="PANTHER" id="PTHR47593:SF8">
    <property type="entry name" value="OS12G0581900 PROTEIN"/>
    <property type="match status" value="1"/>
</dbReference>
<dbReference type="SUPFAM" id="SSF57667">
    <property type="entry name" value="beta-beta-alpha zinc fingers"/>
    <property type="match status" value="1"/>
</dbReference>
<dbReference type="InterPro" id="IPR053266">
    <property type="entry name" value="Zinc_finger_protein_7"/>
</dbReference>
<protein>
    <submittedName>
        <fullName evidence="3">OLC1v1002981C1</fullName>
    </submittedName>
</protein>
<keyword evidence="1" id="KW-0862">Zinc</keyword>
<dbReference type="AlphaFoldDB" id="A0AAV1D9N4"/>
<keyword evidence="1" id="KW-0479">Metal-binding</keyword>
<keyword evidence="4" id="KW-1185">Reference proteome</keyword>
<feature type="domain" description="C2H2-type" evidence="2">
    <location>
        <begin position="37"/>
        <end position="64"/>
    </location>
</feature>
<evidence type="ECO:0000313" key="4">
    <source>
        <dbReference type="Proteomes" id="UP001161247"/>
    </source>
</evidence>
<proteinExistence type="predicted"/>
<dbReference type="PROSITE" id="PS00028">
    <property type="entry name" value="ZINC_FINGER_C2H2_1"/>
    <property type="match status" value="1"/>
</dbReference>
<dbReference type="InterPro" id="IPR013087">
    <property type="entry name" value="Znf_C2H2_type"/>
</dbReference>
<dbReference type="InterPro" id="IPR036236">
    <property type="entry name" value="Znf_C2H2_sf"/>
</dbReference>
<keyword evidence="1" id="KW-0863">Zinc-finger</keyword>
<dbReference type="EMBL" id="OX459121">
    <property type="protein sequence ID" value="CAI9104333.1"/>
    <property type="molecule type" value="Genomic_DNA"/>
</dbReference>
<organism evidence="3 4">
    <name type="scientific">Oldenlandia corymbosa var. corymbosa</name>
    <dbReference type="NCBI Taxonomy" id="529605"/>
    <lineage>
        <taxon>Eukaryota</taxon>
        <taxon>Viridiplantae</taxon>
        <taxon>Streptophyta</taxon>
        <taxon>Embryophyta</taxon>
        <taxon>Tracheophyta</taxon>
        <taxon>Spermatophyta</taxon>
        <taxon>Magnoliopsida</taxon>
        <taxon>eudicotyledons</taxon>
        <taxon>Gunneridae</taxon>
        <taxon>Pentapetalae</taxon>
        <taxon>asterids</taxon>
        <taxon>lamiids</taxon>
        <taxon>Gentianales</taxon>
        <taxon>Rubiaceae</taxon>
        <taxon>Rubioideae</taxon>
        <taxon>Spermacoceae</taxon>
        <taxon>Hedyotis-Oldenlandia complex</taxon>
        <taxon>Oldenlandia</taxon>
    </lineage>
</organism>
<sequence>MRTSTEENEETTAEWLNLSSLPRDPAPSGSKIPKKLFSCNYCMRKFYSSQALGGHQNAHKRERGVMRRYQSQAMLSMVNNIPVMARSLGVDAHSLVHKTGRDKSSSTMAGTLAESYLTRSQSWRNNHAADQTTEFMWPGSFRLDQQQTEVQQTVNQAEIDLNLKL</sequence>
<reference evidence="3" key="1">
    <citation type="submission" date="2023-03" db="EMBL/GenBank/DDBJ databases">
        <authorList>
            <person name="Julca I."/>
        </authorList>
    </citation>
    <scope>NUCLEOTIDE SEQUENCE</scope>
</reference>
<evidence type="ECO:0000259" key="2">
    <source>
        <dbReference type="PROSITE" id="PS50157"/>
    </source>
</evidence>
<dbReference type="Proteomes" id="UP001161247">
    <property type="component" value="Chromosome 4"/>
</dbReference>
<evidence type="ECO:0000313" key="3">
    <source>
        <dbReference type="EMBL" id="CAI9104333.1"/>
    </source>
</evidence>
<dbReference type="PANTHER" id="PTHR47593">
    <property type="entry name" value="ZINC FINGER PROTEIN 4-LIKE"/>
    <property type="match status" value="1"/>
</dbReference>
<accession>A0AAV1D9N4</accession>
<gene>
    <name evidence="3" type="ORF">OLC1_LOCUS13277</name>
</gene>
<dbReference type="PROSITE" id="PS50157">
    <property type="entry name" value="ZINC_FINGER_C2H2_2"/>
    <property type="match status" value="1"/>
</dbReference>
<dbReference type="GO" id="GO:0008270">
    <property type="term" value="F:zinc ion binding"/>
    <property type="evidence" value="ECO:0007669"/>
    <property type="project" value="UniProtKB-KW"/>
</dbReference>